<reference evidence="1" key="2">
    <citation type="journal article" date="2022" name="New Phytol.">
        <title>Evolutionary transition to the ectomycorrhizal habit in the genomes of a hyperdiverse lineage of mushroom-forming fungi.</title>
        <authorList>
            <person name="Looney B."/>
            <person name="Miyauchi S."/>
            <person name="Morin E."/>
            <person name="Drula E."/>
            <person name="Courty P.E."/>
            <person name="Kohler A."/>
            <person name="Kuo A."/>
            <person name="LaButti K."/>
            <person name="Pangilinan J."/>
            <person name="Lipzen A."/>
            <person name="Riley R."/>
            <person name="Andreopoulos W."/>
            <person name="He G."/>
            <person name="Johnson J."/>
            <person name="Nolan M."/>
            <person name="Tritt A."/>
            <person name="Barry K.W."/>
            <person name="Grigoriev I.V."/>
            <person name="Nagy L.G."/>
            <person name="Hibbett D."/>
            <person name="Henrissat B."/>
            <person name="Matheny P.B."/>
            <person name="Labbe J."/>
            <person name="Martin F.M."/>
        </authorList>
    </citation>
    <scope>NUCLEOTIDE SEQUENCE</scope>
    <source>
        <strain evidence="1">HHB10654</strain>
    </source>
</reference>
<comment type="caution">
    <text evidence="1">The sequence shown here is derived from an EMBL/GenBank/DDBJ whole genome shotgun (WGS) entry which is preliminary data.</text>
</comment>
<keyword evidence="2" id="KW-1185">Reference proteome</keyword>
<dbReference type="EMBL" id="MU277194">
    <property type="protein sequence ID" value="KAI0065959.1"/>
    <property type="molecule type" value="Genomic_DNA"/>
</dbReference>
<gene>
    <name evidence="1" type="ORF">BV25DRAFT_1821682</name>
</gene>
<evidence type="ECO:0000313" key="1">
    <source>
        <dbReference type="EMBL" id="KAI0065959.1"/>
    </source>
</evidence>
<organism evidence="1 2">
    <name type="scientific">Artomyces pyxidatus</name>
    <dbReference type="NCBI Taxonomy" id="48021"/>
    <lineage>
        <taxon>Eukaryota</taxon>
        <taxon>Fungi</taxon>
        <taxon>Dikarya</taxon>
        <taxon>Basidiomycota</taxon>
        <taxon>Agaricomycotina</taxon>
        <taxon>Agaricomycetes</taxon>
        <taxon>Russulales</taxon>
        <taxon>Auriscalpiaceae</taxon>
        <taxon>Artomyces</taxon>
    </lineage>
</organism>
<protein>
    <submittedName>
        <fullName evidence="1">Uncharacterized protein</fullName>
    </submittedName>
</protein>
<accession>A0ACB8TAW5</accession>
<evidence type="ECO:0000313" key="2">
    <source>
        <dbReference type="Proteomes" id="UP000814140"/>
    </source>
</evidence>
<proteinExistence type="predicted"/>
<name>A0ACB8TAW5_9AGAM</name>
<dbReference type="Proteomes" id="UP000814140">
    <property type="component" value="Unassembled WGS sequence"/>
</dbReference>
<reference evidence="1" key="1">
    <citation type="submission" date="2021-03" db="EMBL/GenBank/DDBJ databases">
        <authorList>
            <consortium name="DOE Joint Genome Institute"/>
            <person name="Ahrendt S."/>
            <person name="Looney B.P."/>
            <person name="Miyauchi S."/>
            <person name="Morin E."/>
            <person name="Drula E."/>
            <person name="Courty P.E."/>
            <person name="Chicoki N."/>
            <person name="Fauchery L."/>
            <person name="Kohler A."/>
            <person name="Kuo A."/>
            <person name="Labutti K."/>
            <person name="Pangilinan J."/>
            <person name="Lipzen A."/>
            <person name="Riley R."/>
            <person name="Andreopoulos W."/>
            <person name="He G."/>
            <person name="Johnson J."/>
            <person name="Barry K.W."/>
            <person name="Grigoriev I.V."/>
            <person name="Nagy L."/>
            <person name="Hibbett D."/>
            <person name="Henrissat B."/>
            <person name="Matheny P.B."/>
            <person name="Labbe J."/>
            <person name="Martin F."/>
        </authorList>
    </citation>
    <scope>NUCLEOTIDE SEQUENCE</scope>
    <source>
        <strain evidence="1">HHB10654</strain>
    </source>
</reference>
<sequence>MLLTVTEQLREESRRADDNERRARDAISRFKVINDARVLAQQDAARANEELRLYKIQLENAQREIFKAQEVLDVMSDQRHEAELSAARARSTARKIKEDRLVDLAREDGRRLGLQQGINRGRRIALEQSRSNTDDRRSRDNLSERSERDYVDEGDDRSFDLQEDIPPPPPPPLDPIDGPMLNFPPSPTAAVPPAHVDIHPIPVRNTPSPSHHPDNVIPLEGFIPHADADSTIRLPPPHEMQRSISPVIPPLQTTGLDDPPLMVPNPGARRDFAPSYADGSHSRQEYRRAASPESPGSTTISQFELVSEPYGPSERPSRKNRRSLSVIPESISGTTTPAHGTRSLSGDGGSPHPSVLPTVPSPRASRSNMDDQSSYVYRRPSYASSSTDSKSASGGGRTPRSSVRSLNHRASTTSTVPDITIVPPSRPSSQTPQATPATMHREFLSAEDAANRPMPPPSSPRTAPEVLPQVMPSLSNPIILPDGQLPPGFIPMGPPQPAVIAPQSRGPSPIYASGGPSAPARSASGGGFHPEHRANGLPRSDGAPTPPALYSQPPGVVPSTSTSQSSRRRTRPPPPAAPAVVPAASLFAVPKSSSSDTDEDEAVASSIASSYDSFTTPPPSAAHARKRPAKRQTYDAAPMQAGLAYPASPLMRPAGASGTPLPPVAAPARGPNANAGMTPRARNAGLGSKRR</sequence>